<feature type="signal peptide" evidence="1">
    <location>
        <begin position="1"/>
        <end position="25"/>
    </location>
</feature>
<accession>A0ABM8S8J7</accession>
<evidence type="ECO:0000313" key="3">
    <source>
        <dbReference type="Proteomes" id="UP000675880"/>
    </source>
</evidence>
<dbReference type="Proteomes" id="UP000675880">
    <property type="component" value="Unassembled WGS sequence"/>
</dbReference>
<gene>
    <name evidence="2" type="ORF">NSPZN2_70055</name>
</gene>
<reference evidence="2 3" key="1">
    <citation type="submission" date="2021-02" db="EMBL/GenBank/DDBJ databases">
        <authorList>
            <person name="Han P."/>
        </authorList>
    </citation>
    <scope>NUCLEOTIDE SEQUENCE [LARGE SCALE GENOMIC DNA]</scope>
    <source>
        <strain evidence="2">Candidatus Nitrospira sp. ZN2</strain>
    </source>
</reference>
<proteinExistence type="predicted"/>
<dbReference type="EMBL" id="CAJNBJ010000020">
    <property type="protein sequence ID" value="CAE6795171.1"/>
    <property type="molecule type" value="Genomic_DNA"/>
</dbReference>
<feature type="chain" id="PRO_5046339528" evidence="1">
    <location>
        <begin position="26"/>
        <end position="136"/>
    </location>
</feature>
<keyword evidence="1" id="KW-0732">Signal</keyword>
<evidence type="ECO:0000256" key="1">
    <source>
        <dbReference type="SAM" id="SignalP"/>
    </source>
</evidence>
<evidence type="ECO:0000313" key="2">
    <source>
        <dbReference type="EMBL" id="CAE6795171.1"/>
    </source>
</evidence>
<name>A0ABM8S8J7_9BACT</name>
<protein>
    <submittedName>
        <fullName evidence="2">Uncharacterized protein</fullName>
    </submittedName>
</protein>
<sequence>MHSTRPLLIGLLCFLLLVVTKMSWAQSQSIPPIPEEPSDTQLVDEDVNIATGFYVRDYAVGGSRTVNYRTARQIVNVLHNEFENTVVETLAAPLFYWFDRDGTGQFSMWIEAQGTGCVCDVRPYADSSLTVAPRLP</sequence>
<keyword evidence="3" id="KW-1185">Reference proteome</keyword>
<organism evidence="2 3">
    <name type="scientific">Nitrospira defluvii</name>
    <dbReference type="NCBI Taxonomy" id="330214"/>
    <lineage>
        <taxon>Bacteria</taxon>
        <taxon>Pseudomonadati</taxon>
        <taxon>Nitrospirota</taxon>
        <taxon>Nitrospiria</taxon>
        <taxon>Nitrospirales</taxon>
        <taxon>Nitrospiraceae</taxon>
        <taxon>Nitrospira</taxon>
    </lineage>
</organism>
<comment type="caution">
    <text evidence="2">The sequence shown here is derived from an EMBL/GenBank/DDBJ whole genome shotgun (WGS) entry which is preliminary data.</text>
</comment>
<dbReference type="RefSeq" id="WP_213044027.1">
    <property type="nucleotide sequence ID" value="NZ_CAJNBJ010000020.1"/>
</dbReference>